<dbReference type="EMBL" id="JBHUFB010000020">
    <property type="protein sequence ID" value="MFD1815475.1"/>
    <property type="molecule type" value="Genomic_DNA"/>
</dbReference>
<keyword evidence="4 6" id="KW-0732">Signal</keyword>
<dbReference type="InterPro" id="IPR051313">
    <property type="entry name" value="Bact_iron-sidero_bind"/>
</dbReference>
<feature type="domain" description="Fe/B12 periplasmic-binding" evidence="7">
    <location>
        <begin position="57"/>
        <end position="307"/>
    </location>
</feature>
<proteinExistence type="inferred from homology"/>
<evidence type="ECO:0000256" key="1">
    <source>
        <dbReference type="ARBA" id="ARBA00004196"/>
    </source>
</evidence>
<dbReference type="SUPFAM" id="SSF53807">
    <property type="entry name" value="Helical backbone' metal receptor"/>
    <property type="match status" value="1"/>
</dbReference>
<evidence type="ECO:0000313" key="8">
    <source>
        <dbReference type="EMBL" id="MFD1815475.1"/>
    </source>
</evidence>
<evidence type="ECO:0000256" key="4">
    <source>
        <dbReference type="ARBA" id="ARBA00022729"/>
    </source>
</evidence>
<keyword evidence="9" id="KW-1185">Reference proteome</keyword>
<comment type="subcellular location">
    <subcellularLocation>
        <location evidence="1">Cell envelope</location>
    </subcellularLocation>
</comment>
<dbReference type="Pfam" id="PF01497">
    <property type="entry name" value="Peripla_BP_2"/>
    <property type="match status" value="1"/>
</dbReference>
<organism evidence="8 9">
    <name type="scientific">Rhodococcus gannanensis</name>
    <dbReference type="NCBI Taxonomy" id="1960308"/>
    <lineage>
        <taxon>Bacteria</taxon>
        <taxon>Bacillati</taxon>
        <taxon>Actinomycetota</taxon>
        <taxon>Actinomycetes</taxon>
        <taxon>Mycobacteriales</taxon>
        <taxon>Nocardiaceae</taxon>
        <taxon>Rhodococcus</taxon>
    </lineage>
</organism>
<feature type="region of interest" description="Disordered" evidence="5">
    <location>
        <begin position="29"/>
        <end position="49"/>
    </location>
</feature>
<dbReference type="Proteomes" id="UP001597286">
    <property type="component" value="Unassembled WGS sequence"/>
</dbReference>
<sequence length="311" mass="32163">MRQGVTRAGRVLIGAIAATVALSACGGGDDDASAEASSTRTIAHAHGSTEVPDAPQRVVVLEPVQLDTSIALGVIPVGAAVLSEATGVPAYLGDEASSVATAGTVAAPNVEKIAALQPDLIIGTETRHADLYDQLAAIAPTVYMASQSDPWQDNVRFVADTLGKGSDAQGLLDDYTTRCDEVAAEHHTDGKTAQLIRPRDDVLTLYGPTSFAGSTLECAGFTIPPRDWENSISVDLSPELAGEAKADLVLVTSAKPDDPASVPGVVTDKALFPNMHVVDMSYWITGVGPLGGLTVLDDLDDILSEQPTGSH</sequence>
<dbReference type="PROSITE" id="PS51257">
    <property type="entry name" value="PROKAR_LIPOPROTEIN"/>
    <property type="match status" value="1"/>
</dbReference>
<gene>
    <name evidence="8" type="ORF">ACFSJG_24920</name>
</gene>
<evidence type="ECO:0000256" key="2">
    <source>
        <dbReference type="ARBA" id="ARBA00008814"/>
    </source>
</evidence>
<evidence type="ECO:0000256" key="3">
    <source>
        <dbReference type="ARBA" id="ARBA00022448"/>
    </source>
</evidence>
<dbReference type="RefSeq" id="WP_378487899.1">
    <property type="nucleotide sequence ID" value="NZ_JBHUFB010000020.1"/>
</dbReference>
<evidence type="ECO:0000313" key="9">
    <source>
        <dbReference type="Proteomes" id="UP001597286"/>
    </source>
</evidence>
<dbReference type="PANTHER" id="PTHR30532:SF1">
    <property type="entry name" value="IRON(3+)-HYDROXAMATE-BINDING PROTEIN FHUD"/>
    <property type="match status" value="1"/>
</dbReference>
<name>A0ABW4PDK3_9NOCA</name>
<dbReference type="CDD" id="cd01146">
    <property type="entry name" value="FhuD"/>
    <property type="match status" value="1"/>
</dbReference>
<protein>
    <submittedName>
        <fullName evidence="8">ABC transporter substrate-binding protein</fullName>
    </submittedName>
</protein>
<feature type="signal peptide" evidence="6">
    <location>
        <begin position="1"/>
        <end position="23"/>
    </location>
</feature>
<comment type="caution">
    <text evidence="8">The sequence shown here is derived from an EMBL/GenBank/DDBJ whole genome shotgun (WGS) entry which is preliminary data.</text>
</comment>
<evidence type="ECO:0000259" key="7">
    <source>
        <dbReference type="PROSITE" id="PS50983"/>
    </source>
</evidence>
<evidence type="ECO:0000256" key="5">
    <source>
        <dbReference type="SAM" id="MobiDB-lite"/>
    </source>
</evidence>
<reference evidence="9" key="1">
    <citation type="journal article" date="2019" name="Int. J. Syst. Evol. Microbiol.">
        <title>The Global Catalogue of Microorganisms (GCM) 10K type strain sequencing project: providing services to taxonomists for standard genome sequencing and annotation.</title>
        <authorList>
            <consortium name="The Broad Institute Genomics Platform"/>
            <consortium name="The Broad Institute Genome Sequencing Center for Infectious Disease"/>
            <person name="Wu L."/>
            <person name="Ma J."/>
        </authorList>
    </citation>
    <scope>NUCLEOTIDE SEQUENCE [LARGE SCALE GENOMIC DNA]</scope>
    <source>
        <strain evidence="9">DT72</strain>
    </source>
</reference>
<dbReference type="PANTHER" id="PTHR30532">
    <property type="entry name" value="IRON III DICITRATE-BINDING PERIPLASMIC PROTEIN"/>
    <property type="match status" value="1"/>
</dbReference>
<keyword evidence="3" id="KW-0813">Transport</keyword>
<evidence type="ECO:0000256" key="6">
    <source>
        <dbReference type="SAM" id="SignalP"/>
    </source>
</evidence>
<dbReference type="PROSITE" id="PS50983">
    <property type="entry name" value="FE_B12_PBP"/>
    <property type="match status" value="1"/>
</dbReference>
<accession>A0ABW4PDK3</accession>
<dbReference type="InterPro" id="IPR002491">
    <property type="entry name" value="ABC_transptr_periplasmic_BD"/>
</dbReference>
<feature type="chain" id="PRO_5046243861" evidence="6">
    <location>
        <begin position="24"/>
        <end position="311"/>
    </location>
</feature>
<dbReference type="Gene3D" id="3.40.50.1980">
    <property type="entry name" value="Nitrogenase molybdenum iron protein domain"/>
    <property type="match status" value="2"/>
</dbReference>
<comment type="similarity">
    <text evidence="2">Belongs to the bacterial solute-binding protein 8 family.</text>
</comment>